<keyword evidence="1" id="KW-0472">Membrane</keyword>
<keyword evidence="1" id="KW-1133">Transmembrane helix</keyword>
<feature type="transmembrane region" description="Helical" evidence="1">
    <location>
        <begin position="73"/>
        <end position="93"/>
    </location>
</feature>
<feature type="transmembrane region" description="Helical" evidence="1">
    <location>
        <begin position="6"/>
        <end position="25"/>
    </location>
</feature>
<proteinExistence type="predicted"/>
<evidence type="ECO:0008006" key="3">
    <source>
        <dbReference type="Google" id="ProtNLM"/>
    </source>
</evidence>
<feature type="transmembrane region" description="Helical" evidence="1">
    <location>
        <begin position="51"/>
        <end position="67"/>
    </location>
</feature>
<evidence type="ECO:0000256" key="1">
    <source>
        <dbReference type="SAM" id="Phobius"/>
    </source>
</evidence>
<feature type="transmembrane region" description="Helical" evidence="1">
    <location>
        <begin position="105"/>
        <end position="123"/>
    </location>
</feature>
<sequence length="145" mass="17930">MFIRRFLFYIYLFLVLLSLIIYYIIRCKYNNTIFDNFFYLDDTNNSIKDNIYYYLSHSLVYFIYGIIFGKRNFYLMILKIIIFEFIIIYIKNCNLINYDIDYDKLIYSIVISIIFYYLGTIFSDNLYNNVFNFNNRFKISLKFSK</sequence>
<reference evidence="2" key="1">
    <citation type="journal article" date="2020" name="Nature">
        <title>Giant virus diversity and host interactions through global metagenomics.</title>
        <authorList>
            <person name="Schulz F."/>
            <person name="Roux S."/>
            <person name="Paez-Espino D."/>
            <person name="Jungbluth S."/>
            <person name="Walsh D.A."/>
            <person name="Denef V.J."/>
            <person name="McMahon K.D."/>
            <person name="Konstantinidis K.T."/>
            <person name="Eloe-Fadrosh E.A."/>
            <person name="Kyrpides N.C."/>
            <person name="Woyke T."/>
        </authorList>
    </citation>
    <scope>NUCLEOTIDE SEQUENCE</scope>
    <source>
        <strain evidence="2">GVMAG-S-1040241-154</strain>
    </source>
</reference>
<name>A0A6C0JRV3_9ZZZZ</name>
<dbReference type="EMBL" id="MN740684">
    <property type="protein sequence ID" value="QHU07430.1"/>
    <property type="molecule type" value="Genomic_DNA"/>
</dbReference>
<organism evidence="2">
    <name type="scientific">viral metagenome</name>
    <dbReference type="NCBI Taxonomy" id="1070528"/>
    <lineage>
        <taxon>unclassified sequences</taxon>
        <taxon>metagenomes</taxon>
        <taxon>organismal metagenomes</taxon>
    </lineage>
</organism>
<evidence type="ECO:0000313" key="2">
    <source>
        <dbReference type="EMBL" id="QHU07430.1"/>
    </source>
</evidence>
<dbReference type="AlphaFoldDB" id="A0A6C0JRV3"/>
<accession>A0A6C0JRV3</accession>
<keyword evidence="1" id="KW-0812">Transmembrane</keyword>
<protein>
    <recommendedName>
        <fullName evidence="3">VanZ-like domain-containing protein</fullName>
    </recommendedName>
</protein>